<comment type="caution">
    <text evidence="6">The sequence shown here is derived from an EMBL/GenBank/DDBJ whole genome shotgun (WGS) entry which is preliminary data.</text>
</comment>
<evidence type="ECO:0000259" key="5">
    <source>
        <dbReference type="Pfam" id="PF07990"/>
    </source>
</evidence>
<evidence type="ECO:0000313" key="6">
    <source>
        <dbReference type="EMBL" id="RVX03745.1"/>
    </source>
</evidence>
<dbReference type="PANTHER" id="PTHR12537:SF119">
    <property type="entry name" value="PUMILIO HOMOLOG 6, CHLOROPLASTIC"/>
    <property type="match status" value="1"/>
</dbReference>
<dbReference type="Pfam" id="PF00806">
    <property type="entry name" value="PUF"/>
    <property type="match status" value="1"/>
</dbReference>
<evidence type="ECO:0000256" key="3">
    <source>
        <dbReference type="ARBA" id="ARBA00022884"/>
    </source>
</evidence>
<evidence type="ECO:0000256" key="2">
    <source>
        <dbReference type="ARBA" id="ARBA00022845"/>
    </source>
</evidence>
<dbReference type="PANTHER" id="PTHR12537">
    <property type="entry name" value="RNA BINDING PROTEIN PUMILIO-RELATED"/>
    <property type="match status" value="1"/>
</dbReference>
<sequence length="139" mass="15880">MTQFPASPLSSPILPGSPVGGTNHPGRRNEMRFPQGPIRNVGVYSGWQGQRGADNFEDPKKHSFLEELKSNNARKFELSDIAGRTVEFRQHIQYKESFFLHFNLSVDQHGSRFIQQKLENCSGEEKASVSKRFFHMLQD</sequence>
<dbReference type="InterPro" id="IPR012940">
    <property type="entry name" value="NABP"/>
</dbReference>
<evidence type="ECO:0000256" key="4">
    <source>
        <dbReference type="SAM" id="MobiDB-lite"/>
    </source>
</evidence>
<dbReference type="EMBL" id="QGNW01000064">
    <property type="protein sequence ID" value="RVX03745.1"/>
    <property type="molecule type" value="Genomic_DNA"/>
</dbReference>
<feature type="domain" description="Nucleic acid binding NABP" evidence="5">
    <location>
        <begin position="3"/>
        <end position="79"/>
    </location>
</feature>
<protein>
    <submittedName>
        <fullName evidence="6">Pumilio-like 5</fullName>
    </submittedName>
</protein>
<keyword evidence="2" id="KW-0810">Translation regulation</keyword>
<dbReference type="Gene3D" id="1.25.10.10">
    <property type="entry name" value="Leucine-rich Repeat Variant"/>
    <property type="match status" value="1"/>
</dbReference>
<dbReference type="GO" id="GO:0003723">
    <property type="term" value="F:RNA binding"/>
    <property type="evidence" value="ECO:0007669"/>
    <property type="project" value="UniProtKB-KW"/>
</dbReference>
<feature type="compositionally biased region" description="Low complexity" evidence="4">
    <location>
        <begin position="7"/>
        <end position="21"/>
    </location>
</feature>
<keyword evidence="3" id="KW-0694">RNA-binding</keyword>
<dbReference type="AlphaFoldDB" id="A0A438J488"/>
<name>A0A438J488_VITVI</name>
<accession>A0A438J488</accession>
<evidence type="ECO:0000256" key="1">
    <source>
        <dbReference type="ARBA" id="ARBA00022737"/>
    </source>
</evidence>
<reference evidence="6 7" key="1">
    <citation type="journal article" date="2018" name="PLoS Genet.">
        <title>Population sequencing reveals clonal diversity and ancestral inbreeding in the grapevine cultivar Chardonnay.</title>
        <authorList>
            <person name="Roach M.J."/>
            <person name="Johnson D.L."/>
            <person name="Bohlmann J."/>
            <person name="van Vuuren H.J."/>
            <person name="Jones S.J."/>
            <person name="Pretorius I.S."/>
            <person name="Schmidt S.A."/>
            <person name="Borneman A.R."/>
        </authorList>
    </citation>
    <scope>NUCLEOTIDE SEQUENCE [LARGE SCALE GENOMIC DNA]</scope>
    <source>
        <strain evidence="7">cv. Chardonnay</strain>
        <tissue evidence="6">Leaf</tissue>
    </source>
</reference>
<proteinExistence type="predicted"/>
<dbReference type="Pfam" id="PF07990">
    <property type="entry name" value="NABP"/>
    <property type="match status" value="1"/>
</dbReference>
<keyword evidence="1" id="KW-0677">Repeat</keyword>
<dbReference type="InterPro" id="IPR001313">
    <property type="entry name" value="Pumilio_RNA-bd_rpt"/>
</dbReference>
<dbReference type="GO" id="GO:0006417">
    <property type="term" value="P:regulation of translation"/>
    <property type="evidence" value="ECO:0007669"/>
    <property type="project" value="UniProtKB-KW"/>
</dbReference>
<dbReference type="Proteomes" id="UP000288805">
    <property type="component" value="Unassembled WGS sequence"/>
</dbReference>
<feature type="region of interest" description="Disordered" evidence="4">
    <location>
        <begin position="1"/>
        <end position="37"/>
    </location>
</feature>
<dbReference type="InterPro" id="IPR011989">
    <property type="entry name" value="ARM-like"/>
</dbReference>
<organism evidence="6 7">
    <name type="scientific">Vitis vinifera</name>
    <name type="common">Grape</name>
    <dbReference type="NCBI Taxonomy" id="29760"/>
    <lineage>
        <taxon>Eukaryota</taxon>
        <taxon>Viridiplantae</taxon>
        <taxon>Streptophyta</taxon>
        <taxon>Embryophyta</taxon>
        <taxon>Tracheophyta</taxon>
        <taxon>Spermatophyta</taxon>
        <taxon>Magnoliopsida</taxon>
        <taxon>eudicotyledons</taxon>
        <taxon>Gunneridae</taxon>
        <taxon>Pentapetalae</taxon>
        <taxon>rosids</taxon>
        <taxon>Vitales</taxon>
        <taxon>Vitaceae</taxon>
        <taxon>Viteae</taxon>
        <taxon>Vitis</taxon>
    </lineage>
</organism>
<gene>
    <name evidence="6" type="primary">APUM5_0</name>
    <name evidence="6" type="ORF">CK203_023052</name>
</gene>
<evidence type="ECO:0000313" key="7">
    <source>
        <dbReference type="Proteomes" id="UP000288805"/>
    </source>
</evidence>